<dbReference type="AlphaFoldDB" id="A0A6M0RIV2"/>
<dbReference type="Gene3D" id="3.40.5.90">
    <property type="entry name" value="CDGSH iron-sulfur domain, mitoNEET-type"/>
    <property type="match status" value="1"/>
</dbReference>
<keyword evidence="2" id="KW-0479">Metal-binding</keyword>
<keyword evidence="4" id="KW-0411">Iron-sulfur</keyword>
<evidence type="ECO:0000256" key="3">
    <source>
        <dbReference type="ARBA" id="ARBA00023004"/>
    </source>
</evidence>
<dbReference type="GO" id="GO:0051537">
    <property type="term" value="F:2 iron, 2 sulfur cluster binding"/>
    <property type="evidence" value="ECO:0007669"/>
    <property type="project" value="UniProtKB-KW"/>
</dbReference>
<dbReference type="Proteomes" id="UP000481033">
    <property type="component" value="Unassembled WGS sequence"/>
</dbReference>
<sequence>MADTEIFVLDNGPLIVKGEFSVTDGDKQPYPKQEQVALCRCGASSNKPFCDGAHAKAGFEATERAPGD</sequence>
<proteinExistence type="predicted"/>
<organism evidence="6 7">
    <name type="scientific">Adonisia turfae CCMR0081</name>
    <dbReference type="NCBI Taxonomy" id="2292702"/>
    <lineage>
        <taxon>Bacteria</taxon>
        <taxon>Bacillati</taxon>
        <taxon>Cyanobacteriota</taxon>
        <taxon>Adonisia</taxon>
        <taxon>Adonisia turfae</taxon>
    </lineage>
</organism>
<evidence type="ECO:0000256" key="1">
    <source>
        <dbReference type="ARBA" id="ARBA00022714"/>
    </source>
</evidence>
<keyword evidence="3" id="KW-0408">Iron</keyword>
<dbReference type="InterPro" id="IPR018967">
    <property type="entry name" value="FeS-contain_CDGSH-typ"/>
</dbReference>
<evidence type="ECO:0000313" key="6">
    <source>
        <dbReference type="EMBL" id="NEZ55722.1"/>
    </source>
</evidence>
<accession>A0A6M0RIV2</accession>
<feature type="domain" description="Iron-binding zinc finger CDGSH type" evidence="5">
    <location>
        <begin position="11"/>
        <end position="60"/>
    </location>
</feature>
<name>A0A6M0RIV2_9CYAN</name>
<reference evidence="6 7" key="1">
    <citation type="journal article" date="2020" name="Microb. Ecol.">
        <title>Ecogenomics of the Marine Benthic Filamentous Cyanobacterium Adonisia.</title>
        <authorList>
            <person name="Walter J.M."/>
            <person name="Coutinho F.H."/>
            <person name="Leomil L."/>
            <person name="Hargreaves P.I."/>
            <person name="Campeao M.E."/>
            <person name="Vieira V.V."/>
            <person name="Silva B.S."/>
            <person name="Fistarol G.O."/>
            <person name="Salomon P.S."/>
            <person name="Sawabe T."/>
            <person name="Mino S."/>
            <person name="Hosokawa M."/>
            <person name="Miyashita H."/>
            <person name="Maruyama F."/>
            <person name="van Verk M.C."/>
            <person name="Dutilh B.E."/>
            <person name="Thompson C.C."/>
            <person name="Thompson F.L."/>
        </authorList>
    </citation>
    <scope>NUCLEOTIDE SEQUENCE [LARGE SCALE GENOMIC DNA]</scope>
    <source>
        <strain evidence="6 7">CCMR0081</strain>
    </source>
</reference>
<dbReference type="EMBL" id="QXHD01000004">
    <property type="protein sequence ID" value="NEZ55722.1"/>
    <property type="molecule type" value="Genomic_DNA"/>
</dbReference>
<protein>
    <submittedName>
        <fullName evidence="6">CDGSH iron-sulfur domain-containing protein</fullName>
    </submittedName>
</protein>
<dbReference type="GO" id="GO:0005737">
    <property type="term" value="C:cytoplasm"/>
    <property type="evidence" value="ECO:0007669"/>
    <property type="project" value="UniProtKB-ARBA"/>
</dbReference>
<evidence type="ECO:0000256" key="2">
    <source>
        <dbReference type="ARBA" id="ARBA00022723"/>
    </source>
</evidence>
<dbReference type="Pfam" id="PF09360">
    <property type="entry name" value="zf-CDGSH"/>
    <property type="match status" value="1"/>
</dbReference>
<evidence type="ECO:0000256" key="4">
    <source>
        <dbReference type="ARBA" id="ARBA00023014"/>
    </source>
</evidence>
<dbReference type="SMART" id="SM00704">
    <property type="entry name" value="ZnF_CDGSH"/>
    <property type="match status" value="1"/>
</dbReference>
<evidence type="ECO:0000259" key="5">
    <source>
        <dbReference type="SMART" id="SM00704"/>
    </source>
</evidence>
<comment type="caution">
    <text evidence="6">The sequence shown here is derived from an EMBL/GenBank/DDBJ whole genome shotgun (WGS) entry which is preliminary data.</text>
</comment>
<keyword evidence="1" id="KW-0001">2Fe-2S</keyword>
<evidence type="ECO:0000313" key="7">
    <source>
        <dbReference type="Proteomes" id="UP000481033"/>
    </source>
</evidence>
<keyword evidence="7" id="KW-1185">Reference proteome</keyword>
<dbReference type="InterPro" id="IPR042216">
    <property type="entry name" value="MitoNEET_CISD"/>
</dbReference>
<gene>
    <name evidence="6" type="ORF">DXZ20_08560</name>
</gene>
<dbReference type="GO" id="GO:0046872">
    <property type="term" value="F:metal ion binding"/>
    <property type="evidence" value="ECO:0007669"/>
    <property type="project" value="UniProtKB-KW"/>
</dbReference>